<organism evidence="4 5">
    <name type="scientific">Tessaracoccus antarcticus</name>
    <dbReference type="NCBI Taxonomy" id="2479848"/>
    <lineage>
        <taxon>Bacteria</taxon>
        <taxon>Bacillati</taxon>
        <taxon>Actinomycetota</taxon>
        <taxon>Actinomycetes</taxon>
        <taxon>Propionibacteriales</taxon>
        <taxon>Propionibacteriaceae</taxon>
        <taxon>Tessaracoccus</taxon>
    </lineage>
</organism>
<evidence type="ECO:0000256" key="1">
    <source>
        <dbReference type="ARBA" id="ARBA00022679"/>
    </source>
</evidence>
<dbReference type="SUPFAM" id="SSF53613">
    <property type="entry name" value="Ribokinase-like"/>
    <property type="match status" value="1"/>
</dbReference>
<dbReference type="InterPro" id="IPR002173">
    <property type="entry name" value="Carboh/pur_kinase_PfkB_CS"/>
</dbReference>
<dbReference type="EMBL" id="REFW01000002">
    <property type="protein sequence ID" value="RMB59848.1"/>
    <property type="molecule type" value="Genomic_DNA"/>
</dbReference>
<dbReference type="PANTHER" id="PTHR10584">
    <property type="entry name" value="SUGAR KINASE"/>
    <property type="match status" value="1"/>
</dbReference>
<comment type="caution">
    <text evidence="4">The sequence shown here is derived from an EMBL/GenBank/DDBJ whole genome shotgun (WGS) entry which is preliminary data.</text>
</comment>
<evidence type="ECO:0000313" key="5">
    <source>
        <dbReference type="Proteomes" id="UP000275256"/>
    </source>
</evidence>
<keyword evidence="5" id="KW-1185">Reference proteome</keyword>
<dbReference type="PANTHER" id="PTHR10584:SF166">
    <property type="entry name" value="RIBOKINASE"/>
    <property type="match status" value="1"/>
</dbReference>
<dbReference type="InterPro" id="IPR029056">
    <property type="entry name" value="Ribokinase-like"/>
</dbReference>
<keyword evidence="2" id="KW-0418">Kinase</keyword>
<feature type="domain" description="Carbohydrate kinase PfkB" evidence="3">
    <location>
        <begin position="72"/>
        <end position="377"/>
    </location>
</feature>
<accession>A0A3M0G5K6</accession>
<dbReference type="InterPro" id="IPR011611">
    <property type="entry name" value="PfkB_dom"/>
</dbReference>
<dbReference type="AlphaFoldDB" id="A0A3M0G5K6"/>
<proteinExistence type="predicted"/>
<dbReference type="Pfam" id="PF00294">
    <property type="entry name" value="PfkB"/>
    <property type="match status" value="1"/>
</dbReference>
<dbReference type="Gene3D" id="3.40.1190.20">
    <property type="match status" value="1"/>
</dbReference>
<evidence type="ECO:0000259" key="3">
    <source>
        <dbReference type="Pfam" id="PF00294"/>
    </source>
</evidence>
<gene>
    <name evidence="4" type="ORF">EAX62_08890</name>
</gene>
<sequence length="395" mass="42243">MATSVLRGMNFIVAPWVGLSAGLRGLKDSPAFILVIELSDSFTQTRQRCLGLFTTETSSLWSDPKEGCDMLVLVAGHCCMDITPELGDRRPGLEPGILYPAGPLRFKVGGSGPNTSGTLLALGADTELAVTMGEDELGQICRTQLAARGGRVRMVDSPLSSSYSIVVEHGQHDRTFWQHEGSNATFDPRQIDLDSSAPGVLHIGYPSLLPLTCEQPNAMAETFAAAKQRGITTSLDLAHVGEGSVASKVDWRAWFALTLPFVDVCTPSWDDVTSALHNHSEPTREKLEQAAEELLAWGVAVVSLSAGSLGFALHTGSAERLREAGMALSGHADAWADQQLWFPADRSENPVTTVGAGDSLTAGLLHAIINGMTPMEAGMHARTVVGRHLRQIPLR</sequence>
<keyword evidence="1" id="KW-0808">Transferase</keyword>
<protein>
    <recommendedName>
        <fullName evidence="3">Carbohydrate kinase PfkB domain-containing protein</fullName>
    </recommendedName>
</protein>
<dbReference type="GO" id="GO:0016301">
    <property type="term" value="F:kinase activity"/>
    <property type="evidence" value="ECO:0007669"/>
    <property type="project" value="UniProtKB-KW"/>
</dbReference>
<dbReference type="PROSITE" id="PS00583">
    <property type="entry name" value="PFKB_KINASES_1"/>
    <property type="match status" value="1"/>
</dbReference>
<name>A0A3M0G5K6_9ACTN</name>
<evidence type="ECO:0000313" key="4">
    <source>
        <dbReference type="EMBL" id="RMB59848.1"/>
    </source>
</evidence>
<evidence type="ECO:0000256" key="2">
    <source>
        <dbReference type="ARBA" id="ARBA00022777"/>
    </source>
</evidence>
<reference evidence="4 5" key="1">
    <citation type="submission" date="2018-10" db="EMBL/GenBank/DDBJ databases">
        <title>Tessaracoccus antarcticuss sp. nov., isolated from sediment.</title>
        <authorList>
            <person name="Zhou L.Y."/>
            <person name="Du Z.J."/>
        </authorList>
    </citation>
    <scope>NUCLEOTIDE SEQUENCE [LARGE SCALE GENOMIC DNA]</scope>
    <source>
        <strain evidence="4 5">JDX10</strain>
    </source>
</reference>
<dbReference type="Proteomes" id="UP000275256">
    <property type="component" value="Unassembled WGS sequence"/>
</dbReference>